<gene>
    <name evidence="2" type="ORF">GCM10010126_00280</name>
</gene>
<organism evidence="2 3">
    <name type="scientific">Planomonospora parontospora</name>
    <dbReference type="NCBI Taxonomy" id="58119"/>
    <lineage>
        <taxon>Bacteria</taxon>
        <taxon>Bacillati</taxon>
        <taxon>Actinomycetota</taxon>
        <taxon>Actinomycetes</taxon>
        <taxon>Streptosporangiales</taxon>
        <taxon>Streptosporangiaceae</taxon>
        <taxon>Planomonospora</taxon>
    </lineage>
</organism>
<evidence type="ECO:0000313" key="3">
    <source>
        <dbReference type="Proteomes" id="UP000627984"/>
    </source>
</evidence>
<evidence type="ECO:0000256" key="1">
    <source>
        <dbReference type="SAM" id="MobiDB-lite"/>
    </source>
</evidence>
<sequence length="175" mass="16931">MNSETFGGGTGTGSSPWGGRTATGDGEGVAEPVSAAGGGIVAVTESGAATSSAEAGGTVLTPATPTGEAHAPVTRTAPATAASRAICPDLMMSTRISYPESAVTFVTDLIIDHDPFGKVALGSLPGDLRHRSGPQAGPAGSPGAVRGPSGGRPGAVRRPARQARGGWSAGRSGAA</sequence>
<reference evidence="2" key="1">
    <citation type="journal article" date="2014" name="Int. J. Syst. Evol. Microbiol.">
        <title>Complete genome sequence of Corynebacterium casei LMG S-19264T (=DSM 44701T), isolated from a smear-ripened cheese.</title>
        <authorList>
            <consortium name="US DOE Joint Genome Institute (JGI-PGF)"/>
            <person name="Walter F."/>
            <person name="Albersmeier A."/>
            <person name="Kalinowski J."/>
            <person name="Ruckert C."/>
        </authorList>
    </citation>
    <scope>NUCLEOTIDE SEQUENCE</scope>
    <source>
        <strain evidence="2">JCM 3093</strain>
    </source>
</reference>
<feature type="compositionally biased region" description="Low complexity" evidence="1">
    <location>
        <begin position="133"/>
        <end position="147"/>
    </location>
</feature>
<dbReference type="Proteomes" id="UP000627984">
    <property type="component" value="Unassembled WGS sequence"/>
</dbReference>
<feature type="compositionally biased region" description="Low complexity" evidence="1">
    <location>
        <begin position="69"/>
        <end position="80"/>
    </location>
</feature>
<feature type="compositionally biased region" description="Low complexity" evidence="1">
    <location>
        <begin position="47"/>
        <end position="59"/>
    </location>
</feature>
<name>A0AA37BB96_9ACTN</name>
<comment type="caution">
    <text evidence="2">The sequence shown here is derived from an EMBL/GenBank/DDBJ whole genome shotgun (WGS) entry which is preliminary data.</text>
</comment>
<accession>A0AA37BB96</accession>
<dbReference type="AlphaFoldDB" id="A0AA37BB96"/>
<dbReference type="EMBL" id="BMQD01000001">
    <property type="protein sequence ID" value="GGK44634.1"/>
    <property type="molecule type" value="Genomic_DNA"/>
</dbReference>
<evidence type="ECO:0000313" key="2">
    <source>
        <dbReference type="EMBL" id="GGK44634.1"/>
    </source>
</evidence>
<feature type="region of interest" description="Disordered" evidence="1">
    <location>
        <begin position="126"/>
        <end position="175"/>
    </location>
</feature>
<reference evidence="2" key="2">
    <citation type="submission" date="2022-09" db="EMBL/GenBank/DDBJ databases">
        <authorList>
            <person name="Sun Q."/>
            <person name="Ohkuma M."/>
        </authorList>
    </citation>
    <scope>NUCLEOTIDE SEQUENCE</scope>
    <source>
        <strain evidence="2">JCM 3093</strain>
    </source>
</reference>
<proteinExistence type="predicted"/>
<feature type="region of interest" description="Disordered" evidence="1">
    <location>
        <begin position="47"/>
        <end position="80"/>
    </location>
</feature>
<feature type="compositionally biased region" description="Gly residues" evidence="1">
    <location>
        <begin position="1"/>
        <end position="12"/>
    </location>
</feature>
<protein>
    <submittedName>
        <fullName evidence="2">Uncharacterized protein</fullName>
    </submittedName>
</protein>
<feature type="compositionally biased region" description="Low complexity" evidence="1">
    <location>
        <begin position="154"/>
        <end position="175"/>
    </location>
</feature>
<feature type="region of interest" description="Disordered" evidence="1">
    <location>
        <begin position="1"/>
        <end position="33"/>
    </location>
</feature>